<dbReference type="AlphaFoldDB" id="A0A8E1RV03"/>
<organism evidence="1 2">
    <name type="scientific">Pantoea dispersa</name>
    <dbReference type="NCBI Taxonomy" id="59814"/>
    <lineage>
        <taxon>Bacteria</taxon>
        <taxon>Pseudomonadati</taxon>
        <taxon>Pseudomonadota</taxon>
        <taxon>Gammaproteobacteria</taxon>
        <taxon>Enterobacterales</taxon>
        <taxon>Erwiniaceae</taxon>
        <taxon>Pantoea</taxon>
    </lineage>
</organism>
<gene>
    <name evidence="1" type="ORF">SA3R_21750</name>
</gene>
<name>A0A8E1RV03_9GAMM</name>
<accession>A0A8E1RV03</accession>
<sequence length="61" mass="6799">MSPDTALSNSGTAQYLPGAFMQRAQIEINLKFLKNIGGFYAFAHFIEDGVRMSYSTRSNSF</sequence>
<protein>
    <submittedName>
        <fullName evidence="1">Uncharacterized protein</fullName>
    </submittedName>
</protein>
<proteinExistence type="predicted"/>
<evidence type="ECO:0000313" key="2">
    <source>
        <dbReference type="Proteomes" id="UP000071979"/>
    </source>
</evidence>
<evidence type="ECO:0000313" key="1">
    <source>
        <dbReference type="EMBL" id="KTS65036.1"/>
    </source>
</evidence>
<dbReference type="EMBL" id="LDSE01000051">
    <property type="protein sequence ID" value="KTS65036.1"/>
    <property type="molecule type" value="Genomic_DNA"/>
</dbReference>
<dbReference type="Proteomes" id="UP000071979">
    <property type="component" value="Unassembled WGS sequence"/>
</dbReference>
<reference evidence="1 2" key="1">
    <citation type="journal article" date="2016" name="Front. Microbiol.">
        <title>Genomic Resource of Rice Seed Associated Bacteria.</title>
        <authorList>
            <person name="Midha S."/>
            <person name="Bansal K."/>
            <person name="Sharma S."/>
            <person name="Kumar N."/>
            <person name="Patil P.P."/>
            <person name="Chaudhry V."/>
            <person name="Patil P.B."/>
        </authorList>
    </citation>
    <scope>NUCLEOTIDE SEQUENCE [LARGE SCALE GENOMIC DNA]</scope>
    <source>
        <strain evidence="1 2">SA3</strain>
    </source>
</reference>
<comment type="caution">
    <text evidence="1">The sequence shown here is derived from an EMBL/GenBank/DDBJ whole genome shotgun (WGS) entry which is preliminary data.</text>
</comment>